<dbReference type="EMBL" id="BGKA01000333">
    <property type="protein sequence ID" value="GBH21663.1"/>
    <property type="molecule type" value="Genomic_DNA"/>
</dbReference>
<organism evidence="1 2">
    <name type="scientific">Pseudomonas syringae pv. actinidiae</name>
    <dbReference type="NCBI Taxonomy" id="103796"/>
    <lineage>
        <taxon>Bacteria</taxon>
        <taxon>Pseudomonadati</taxon>
        <taxon>Pseudomonadota</taxon>
        <taxon>Gammaproteobacteria</taxon>
        <taxon>Pseudomonadales</taxon>
        <taxon>Pseudomonadaceae</taxon>
        <taxon>Pseudomonas</taxon>
        <taxon>Pseudomonas syringae</taxon>
    </lineage>
</organism>
<evidence type="ECO:0000313" key="2">
    <source>
        <dbReference type="Proteomes" id="UP000248291"/>
    </source>
</evidence>
<dbReference type="Proteomes" id="UP000248291">
    <property type="component" value="Unassembled WGS sequence"/>
</dbReference>
<sequence>MKRASHCYLDGESRLPYTTFTISNHKNCHDSVLLCFRCPKDILLVLFVNPFNVVRAPL</sequence>
<protein>
    <submittedName>
        <fullName evidence="1">Uncharacterized protein</fullName>
    </submittedName>
</protein>
<gene>
    <name evidence="1" type="ORF">KPSA3_07715</name>
</gene>
<dbReference type="AlphaFoldDB" id="A0AAN4TPY3"/>
<evidence type="ECO:0000313" key="1">
    <source>
        <dbReference type="EMBL" id="GBH21663.1"/>
    </source>
</evidence>
<proteinExistence type="predicted"/>
<accession>A0AAN4TPY3</accession>
<comment type="caution">
    <text evidence="1">The sequence shown here is derived from an EMBL/GenBank/DDBJ whole genome shotgun (WGS) entry which is preliminary data.</text>
</comment>
<name>A0AAN4TPY3_PSESF</name>
<reference evidence="1 2" key="1">
    <citation type="submission" date="2018-04" db="EMBL/GenBank/DDBJ databases">
        <title>Draft genome sequence of Pseudomonas syringae pv. actinidiae biovar 3 strains isolated from kiwifruit in Kagawa prefecture.</title>
        <authorList>
            <person name="Tabuchi M."/>
            <person name="Saito M."/>
            <person name="Fujiwara S."/>
            <person name="Sasa N."/>
            <person name="Akimitsu K."/>
            <person name="Gomi K."/>
            <person name="Konishi-Sugita S."/>
            <person name="Hamano K."/>
            <person name="Kataoka I."/>
        </authorList>
    </citation>
    <scope>NUCLEOTIDE SEQUENCE [LARGE SCALE GENOMIC DNA]</scope>
    <source>
        <strain evidence="1 2">MAFF212211</strain>
    </source>
</reference>